<feature type="transmembrane region" description="Helical" evidence="1">
    <location>
        <begin position="112"/>
        <end position="133"/>
    </location>
</feature>
<dbReference type="RefSeq" id="WP_074240722.1">
    <property type="nucleotide sequence ID" value="NZ_FSRA01000002.1"/>
</dbReference>
<accession>A0A1N6IZG3</accession>
<sequence length="223" mass="25542">MTKTRITDLLIFTHPTYKILISLALALLTFFFARNAELNSLLLYTLLWDVFALTYIIITWTVFFFRPPEQIRKVAREDDGSRLYVFLVILVAAFSSMFTVLLLMLSEDTSNTLYIPVAVGGMLLSWAMVHTTFTVHYAHLYYDDAIGDNTKHAEGLNFPKEKKPDYLDFAYFSFVIGMTFQVSDVQIESRTIRRISLVHALLSFILNTFVVALTINLIAGLKK</sequence>
<feature type="transmembrane region" description="Helical" evidence="1">
    <location>
        <begin position="16"/>
        <end position="34"/>
    </location>
</feature>
<keyword evidence="1" id="KW-0472">Membrane</keyword>
<feature type="transmembrane region" description="Helical" evidence="1">
    <location>
        <begin position="197"/>
        <end position="219"/>
    </location>
</feature>
<feature type="transmembrane region" description="Helical" evidence="1">
    <location>
        <begin position="166"/>
        <end position="185"/>
    </location>
</feature>
<evidence type="ECO:0000313" key="2">
    <source>
        <dbReference type="EMBL" id="SIO37383.1"/>
    </source>
</evidence>
<name>A0A1N6IZG3_9BACT</name>
<dbReference type="Pfam" id="PF07077">
    <property type="entry name" value="DUF1345"/>
    <property type="match status" value="1"/>
</dbReference>
<gene>
    <name evidence="2" type="ORF">SAMN04488055_3485</name>
</gene>
<reference evidence="2 3" key="1">
    <citation type="submission" date="2016-11" db="EMBL/GenBank/DDBJ databases">
        <authorList>
            <person name="Jaros S."/>
            <person name="Januszkiewicz K."/>
            <person name="Wedrychowicz H."/>
        </authorList>
    </citation>
    <scope>NUCLEOTIDE SEQUENCE [LARGE SCALE GENOMIC DNA]</scope>
    <source>
        <strain evidence="2 3">DSM 24787</strain>
    </source>
</reference>
<organism evidence="2 3">
    <name type="scientific">Chitinophaga niabensis</name>
    <dbReference type="NCBI Taxonomy" id="536979"/>
    <lineage>
        <taxon>Bacteria</taxon>
        <taxon>Pseudomonadati</taxon>
        <taxon>Bacteroidota</taxon>
        <taxon>Chitinophagia</taxon>
        <taxon>Chitinophagales</taxon>
        <taxon>Chitinophagaceae</taxon>
        <taxon>Chitinophaga</taxon>
    </lineage>
</organism>
<dbReference type="EMBL" id="FSRA01000002">
    <property type="protein sequence ID" value="SIO37383.1"/>
    <property type="molecule type" value="Genomic_DNA"/>
</dbReference>
<dbReference type="Proteomes" id="UP000185003">
    <property type="component" value="Unassembled WGS sequence"/>
</dbReference>
<evidence type="ECO:0000256" key="1">
    <source>
        <dbReference type="SAM" id="Phobius"/>
    </source>
</evidence>
<proteinExistence type="predicted"/>
<keyword evidence="3" id="KW-1185">Reference proteome</keyword>
<feature type="transmembrane region" description="Helical" evidence="1">
    <location>
        <begin position="41"/>
        <end position="63"/>
    </location>
</feature>
<dbReference type="InterPro" id="IPR009781">
    <property type="entry name" value="DUF1345"/>
</dbReference>
<protein>
    <submittedName>
        <fullName evidence="2">Uncharacterized membrane protein</fullName>
    </submittedName>
</protein>
<feature type="transmembrane region" description="Helical" evidence="1">
    <location>
        <begin position="83"/>
        <end position="105"/>
    </location>
</feature>
<dbReference type="AlphaFoldDB" id="A0A1N6IZG3"/>
<dbReference type="OrthoDB" id="64737at2"/>
<keyword evidence="1" id="KW-1133">Transmembrane helix</keyword>
<keyword evidence="1" id="KW-0812">Transmembrane</keyword>
<evidence type="ECO:0000313" key="3">
    <source>
        <dbReference type="Proteomes" id="UP000185003"/>
    </source>
</evidence>